<comment type="caution">
    <text evidence="1">The sequence shown here is derived from an EMBL/GenBank/DDBJ whole genome shotgun (WGS) entry which is preliminary data.</text>
</comment>
<evidence type="ECO:0000313" key="2">
    <source>
        <dbReference type="Proteomes" id="UP000230707"/>
    </source>
</evidence>
<gene>
    <name evidence="1" type="ORF">COV53_05215</name>
</gene>
<dbReference type="Proteomes" id="UP000230707">
    <property type="component" value="Unassembled WGS sequence"/>
</dbReference>
<name>A0A2H0NGL8_9BACT</name>
<organism evidence="1 2">
    <name type="scientific">Candidatus Gottesmanbacteria bacterium CG11_big_fil_rev_8_21_14_0_20_37_11</name>
    <dbReference type="NCBI Taxonomy" id="1974575"/>
    <lineage>
        <taxon>Bacteria</taxon>
        <taxon>Candidatus Gottesmaniibacteriota</taxon>
    </lineage>
</organism>
<sequence length="133" mass="15340">MFNPENPCVRIGCPAACCRNCLMELSDMELRRFIPGGTILVFLPKYQFEEMKRKPPESVGPYEKANILYAARDYDGGWQLIFDGLCPHQTDGFACDDYARRPECCHSTVFLYPLCLETRRGYDAWVSNSYRFA</sequence>
<proteinExistence type="predicted"/>
<protein>
    <submittedName>
        <fullName evidence="1">Uncharacterized protein</fullName>
    </submittedName>
</protein>
<dbReference type="AlphaFoldDB" id="A0A2H0NGL8"/>
<reference evidence="1 2" key="1">
    <citation type="submission" date="2017-09" db="EMBL/GenBank/DDBJ databases">
        <title>Depth-based differentiation of microbial function through sediment-hosted aquifers and enrichment of novel symbionts in the deep terrestrial subsurface.</title>
        <authorList>
            <person name="Probst A.J."/>
            <person name="Ladd B."/>
            <person name="Jarett J.K."/>
            <person name="Geller-Mcgrath D.E."/>
            <person name="Sieber C.M."/>
            <person name="Emerson J.B."/>
            <person name="Anantharaman K."/>
            <person name="Thomas B.C."/>
            <person name="Malmstrom R."/>
            <person name="Stieglmeier M."/>
            <person name="Klingl A."/>
            <person name="Woyke T."/>
            <person name="Ryan C.M."/>
            <person name="Banfield J.F."/>
        </authorList>
    </citation>
    <scope>NUCLEOTIDE SEQUENCE [LARGE SCALE GENOMIC DNA]</scope>
    <source>
        <strain evidence="1">CG11_big_fil_rev_8_21_14_0_20_37_11</strain>
    </source>
</reference>
<dbReference type="EMBL" id="PCWS01000117">
    <property type="protein sequence ID" value="PIR08014.1"/>
    <property type="molecule type" value="Genomic_DNA"/>
</dbReference>
<evidence type="ECO:0000313" key="1">
    <source>
        <dbReference type="EMBL" id="PIR08014.1"/>
    </source>
</evidence>
<accession>A0A2H0NGL8</accession>